<evidence type="ECO:0000259" key="1">
    <source>
        <dbReference type="SMART" id="SM01264"/>
    </source>
</evidence>
<dbReference type="Proteomes" id="UP000237350">
    <property type="component" value="Unassembled WGS sequence"/>
</dbReference>
<dbReference type="SMART" id="SM01264">
    <property type="entry name" value="M16C_associated"/>
    <property type="match status" value="1"/>
</dbReference>
<dbReference type="GO" id="GO:0004222">
    <property type="term" value="F:metalloendopeptidase activity"/>
    <property type="evidence" value="ECO:0007669"/>
    <property type="project" value="TreeGrafter"/>
</dbReference>
<dbReference type="InterPro" id="IPR013578">
    <property type="entry name" value="Peptidase_M16C_assoc"/>
</dbReference>
<dbReference type="EMBL" id="LPWH01000049">
    <property type="protein sequence ID" value="POR04135.1"/>
    <property type="molecule type" value="Genomic_DNA"/>
</dbReference>
<dbReference type="GO" id="GO:0046872">
    <property type="term" value="F:metal ion binding"/>
    <property type="evidence" value="ECO:0007669"/>
    <property type="project" value="InterPro"/>
</dbReference>
<sequence>MSTTTAYGVLQSWDLPDYNGTGTLYRHLQSGAQVFHLANDDPENMFAFAFATLPEDSTGVAHILEHTVLCGSREFPLKDPFLQLLKGSVNTFLNAMTYPDRTVYPAASPVRQDLFNMMKVYGDAVFRPLLKPGLFRQEGHRLQFNARDELEITGIVYNEMKGNYSSPDSIAAEKCYQSLFPDTLYRHDSGGDPAVIPELTFQEFQDFHRRYYHPSNARIILYGDIPAGDYLEFLDREFLGDFQESSTFLVQDEQPRWEAPRVFEATCPVEPREDLSRRSSVTLNWLLFPVTETRRLLAASILTEVLLGNSGSPLTKALIDSGLGQDLSPVFGLETDLREAVFSAGLRGTEPDQAQAIEDSILSTLKDLARKGFDPELVEGALRRVEFYHRELKSGPNGMRVMNRILRSWMYGASPAAGLRFGEDMEAFREDLHREPRLLERMIQELLLDNPHRSTVIVRPDPDQARREEEELRAFLAQRRESLSEAEEGQIRREAVELERLQTEPDDPDVVARVPFLAPRDIPREVRRIPFRKEPLGPESALYCHDEMTRGILYLDLTFDFGRLSPREESLLNLLGGAFTESGLPGLSFDQFNRQVNLKTGGISAYVSNQTHLGDLSRVRRLFVVRLKVLDRAWQEGAELLRRLLGEVDFSDSARLVQILEEMLQEMLGGVVPAGNYFAGLRSLRGLSGLMAVEEEINGVSQLLHLRRMAEEDPRALGQELLGLALGLMDPSRVNVNITGSRAMTDEMARWVPSLLETLARRRAAFSRTGVLPGGAAGPGGEGVSGGVPGVVLPPGEAPAREYLLASAGVSYVAAALRGVSFGEPLATAQDVVAHLLRTGLLWEKIRMQGGAYGASAQSRTSEGVFSFVSYRDPHSARTIRAYQESLQELARQEVDPGVLDLAKVSLLGRELRPLTPREAGYMSFRRSLLGVDDELRQRIRDQVRAVTPGEVRQVAELLRENFSGASLAVLGGGAALEELRRDETLPGGAGEFRVTELGV</sequence>
<dbReference type="InterPro" id="IPR011249">
    <property type="entry name" value="Metalloenz_LuxS/M16"/>
</dbReference>
<name>A0A2S4JX82_9SPIO</name>
<evidence type="ECO:0000313" key="2">
    <source>
        <dbReference type="EMBL" id="POR04135.1"/>
    </source>
</evidence>
<evidence type="ECO:0000313" key="3">
    <source>
        <dbReference type="Proteomes" id="UP000237350"/>
    </source>
</evidence>
<dbReference type="Pfam" id="PF08367">
    <property type="entry name" value="M16C_assoc"/>
    <property type="match status" value="1"/>
</dbReference>
<dbReference type="Pfam" id="PF00675">
    <property type="entry name" value="Peptidase_M16"/>
    <property type="match status" value="1"/>
</dbReference>
<accession>A0A2S4JX82</accession>
<keyword evidence="3" id="KW-1185">Reference proteome</keyword>
<organism evidence="2 3">
    <name type="scientific">Alkalispirochaeta sphaeroplastigenens</name>
    <dbReference type="NCBI Taxonomy" id="1187066"/>
    <lineage>
        <taxon>Bacteria</taxon>
        <taxon>Pseudomonadati</taxon>
        <taxon>Spirochaetota</taxon>
        <taxon>Spirochaetia</taxon>
        <taxon>Spirochaetales</taxon>
        <taxon>Spirochaetaceae</taxon>
        <taxon>Alkalispirochaeta</taxon>
    </lineage>
</organism>
<dbReference type="AlphaFoldDB" id="A0A2S4JX82"/>
<dbReference type="PANTHER" id="PTHR43016">
    <property type="entry name" value="PRESEQUENCE PROTEASE"/>
    <property type="match status" value="1"/>
</dbReference>
<dbReference type="PANTHER" id="PTHR43016:SF13">
    <property type="entry name" value="PRESEQUENCE PROTEASE, MITOCHONDRIAL"/>
    <property type="match status" value="1"/>
</dbReference>
<dbReference type="Pfam" id="PF22516">
    <property type="entry name" value="PreP_C"/>
    <property type="match status" value="1"/>
</dbReference>
<dbReference type="SUPFAM" id="SSF63411">
    <property type="entry name" value="LuxS/MPP-like metallohydrolase"/>
    <property type="match status" value="4"/>
</dbReference>
<dbReference type="InterPro" id="IPR007863">
    <property type="entry name" value="Peptidase_M16_C"/>
</dbReference>
<protein>
    <recommendedName>
        <fullName evidence="1">Peptidase M16C associated domain-containing protein</fullName>
    </recommendedName>
</protein>
<proteinExistence type="predicted"/>
<feature type="domain" description="Peptidase M16C associated" evidence="1">
    <location>
        <begin position="458"/>
        <end position="709"/>
    </location>
</feature>
<dbReference type="OrthoDB" id="9762027at2"/>
<dbReference type="InterPro" id="IPR055130">
    <property type="entry name" value="PreP_C"/>
</dbReference>
<gene>
    <name evidence="2" type="ORF">AU468_03950</name>
</gene>
<comment type="caution">
    <text evidence="2">The sequence shown here is derived from an EMBL/GenBank/DDBJ whole genome shotgun (WGS) entry which is preliminary data.</text>
</comment>
<dbReference type="Gene3D" id="3.30.830.10">
    <property type="entry name" value="Metalloenzyme, LuxS/M16 peptidase-like"/>
    <property type="match status" value="4"/>
</dbReference>
<dbReference type="Pfam" id="PF05193">
    <property type="entry name" value="Peptidase_M16_C"/>
    <property type="match status" value="1"/>
</dbReference>
<dbReference type="GO" id="GO:0016485">
    <property type="term" value="P:protein processing"/>
    <property type="evidence" value="ECO:0007669"/>
    <property type="project" value="TreeGrafter"/>
</dbReference>
<reference evidence="3" key="1">
    <citation type="submission" date="2015-12" db="EMBL/GenBank/DDBJ databases">
        <authorList>
            <person name="Lodha T.D."/>
            <person name="Chintalapati S."/>
            <person name="Chintalapati V.R."/>
            <person name="Sravanthi T."/>
        </authorList>
    </citation>
    <scope>NUCLEOTIDE SEQUENCE [LARGE SCALE GENOMIC DNA]</scope>
    <source>
        <strain evidence="3">JC133</strain>
    </source>
</reference>
<dbReference type="InterPro" id="IPR011765">
    <property type="entry name" value="Pept_M16_N"/>
</dbReference>
<dbReference type="RefSeq" id="WP_103679592.1">
    <property type="nucleotide sequence ID" value="NZ_LPWH01000049.1"/>
</dbReference>